<comment type="caution">
    <text evidence="5">The sequence shown here is derived from an EMBL/GenBank/DDBJ whole genome shotgun (WGS) entry which is preliminary data.</text>
</comment>
<dbReference type="EMBL" id="VWOJ01000002">
    <property type="protein sequence ID" value="KAA5803451.1"/>
    <property type="molecule type" value="Genomic_DNA"/>
</dbReference>
<dbReference type="SUPFAM" id="SSF53756">
    <property type="entry name" value="UDP-Glycosyltransferase/glycogen phosphorylase"/>
    <property type="match status" value="1"/>
</dbReference>
<keyword evidence="1" id="KW-0175">Coiled coil</keyword>
<evidence type="ECO:0000256" key="3">
    <source>
        <dbReference type="SAM" id="Phobius"/>
    </source>
</evidence>
<feature type="transmembrane region" description="Helical" evidence="3">
    <location>
        <begin position="1552"/>
        <end position="1572"/>
    </location>
</feature>
<dbReference type="InterPro" id="IPR029044">
    <property type="entry name" value="Nucleotide-diphossugar_trans"/>
</dbReference>
<dbReference type="SUPFAM" id="SSF53448">
    <property type="entry name" value="Nucleotide-diphospho-sugar transferases"/>
    <property type="match status" value="1"/>
</dbReference>
<evidence type="ECO:0000313" key="5">
    <source>
        <dbReference type="EMBL" id="KAA5803451.1"/>
    </source>
</evidence>
<feature type="domain" description="Glycosyltransferase 2-like" evidence="4">
    <location>
        <begin position="303"/>
        <end position="462"/>
    </location>
</feature>
<dbReference type="GO" id="GO:0016758">
    <property type="term" value="F:hexosyltransferase activity"/>
    <property type="evidence" value="ECO:0007669"/>
    <property type="project" value="UniProtKB-ARBA"/>
</dbReference>
<dbReference type="Pfam" id="PF00535">
    <property type="entry name" value="Glycos_transf_2"/>
    <property type="match status" value="1"/>
</dbReference>
<evidence type="ECO:0000259" key="4">
    <source>
        <dbReference type="Pfam" id="PF00535"/>
    </source>
</evidence>
<evidence type="ECO:0000313" key="6">
    <source>
        <dbReference type="Proteomes" id="UP000325122"/>
    </source>
</evidence>
<feature type="compositionally biased region" description="Low complexity" evidence="2">
    <location>
        <begin position="1460"/>
        <end position="1477"/>
    </location>
</feature>
<feature type="coiled-coil region" evidence="1">
    <location>
        <begin position="1657"/>
        <end position="1784"/>
    </location>
</feature>
<reference evidence="5 6" key="1">
    <citation type="submission" date="2019-09" db="EMBL/GenBank/DDBJ databases">
        <authorList>
            <person name="Kevbrin V."/>
            <person name="Grouzdev D.S."/>
        </authorList>
    </citation>
    <scope>NUCLEOTIDE SEQUENCE [LARGE SCALE GENOMIC DNA]</scope>
    <source>
        <strain evidence="5 6">G-192</strain>
    </source>
</reference>
<dbReference type="PANTHER" id="PTHR22916">
    <property type="entry name" value="GLYCOSYLTRANSFERASE"/>
    <property type="match status" value="1"/>
</dbReference>
<keyword evidence="5" id="KW-0808">Transferase</keyword>
<dbReference type="Proteomes" id="UP000325122">
    <property type="component" value="Unassembled WGS sequence"/>
</dbReference>
<organism evidence="5 6">
    <name type="scientific">Alkalicaulis satelles</name>
    <dbReference type="NCBI Taxonomy" id="2609175"/>
    <lineage>
        <taxon>Bacteria</taxon>
        <taxon>Pseudomonadati</taxon>
        <taxon>Pseudomonadota</taxon>
        <taxon>Alphaproteobacteria</taxon>
        <taxon>Maricaulales</taxon>
        <taxon>Maricaulaceae</taxon>
        <taxon>Alkalicaulis</taxon>
    </lineage>
</organism>
<gene>
    <name evidence="5" type="ORF">F1654_06495</name>
</gene>
<keyword evidence="3" id="KW-0472">Membrane</keyword>
<sequence>MSQPRNQTILIIGNGPSTRELKAFGFHNIPAHIDTFGMGLAYKEFTRLGWWPDYYACADQKVVRNKQDTLAKIILDPKVTTSRFFFPLQLCESERLTVIPHSSTGDFCFRKAIELGYQTLLLIGIDLDYQPLKEATILTRSEFDALGLDMDYNTNRIYKVRFPISDNPNYFFDDYQEPGDIFSEPRGASWHYLSWARARDLSLKQKRAVRNIGASSKLDVFHKVSIEEGFAPGARFDVSAPRQNPTQLATRVFQGEKAVADKFASELGHASAALDGVNASLKALASEIADGAAALNPDSLDISVIIPCYNARDHIIPCLESLARQTLSGARFEAIFVDDASSDDTAAIIESYRGRIANLKLIRHETNRRQGAARNTGLKQARGTYVTFLDSDDFLRLDALEVLANSANGIDLIVTQHQWVRYDQPFERPPSNRNNNAGVKRSTADGSLGWWPFGMLIKRSMLNKNKIQFRESVQFEDIDFVIRAARAASKIKINKEALYYYINRDNSTVTSISKEKIADAVEAMRILLEQTSKDAEDIRHAAQTKAKEWLASKFRLIGQLSADDQADYLDFAVEKVRQAGLNDQLAPDFEASVQARIQAEYKKTQKEKSSFKPKNFVYSPWNSGLEERFKNKVVFYCEVDYHIRAAAPIVRELKSRHIDCVIVDASRSKSFSTNRPLKDEEKANFKDLDILEIDVSTKLPFATEGLAYVFMNDVTYTKNLIFENFGFGVPTIGLYEGINDDWNLDRRNLRRPYRSVDYILLPGVYQEAFYKDRQTFITGLPNVRSILANPVTPPKIKRAVINVNFTYKVLEDRRDDYVETAVQACIDAGLDYVISQHPADKGDLSKYNVSHESIYTLLEEGGILISRFSTTILEALAMGRPAIYHNPIGERVPKFHKSLGAYIITSDVPSLARALQQELDALDNPKAVRKSAELFLHFHCNTMSEHQPAVLAADAICQIVAIGPQAPQFKRPAGQRTPLPAPPPAVEACNARKPIVLVQPSVHTALESSFWLDVAKQLKQDGYELIHIAYEDKKFINSGKKLTDTVLFHPPLGKVGAAMSRSGKAPAKPRAQLNAAVSAAKTLAPLTRRDNGTDASSLTLGLKAYCTVIEDLIASVDPAVIITTNHILPNVSLAHEAARACAIPAVIAERSPFGTLWLEQEGLFAKSAIWNEYKNAAATSPEHSKRGQAVRSWLRDNIDGGFREPLRKQNLKISDLPRPVIFLPMDNVSQTAWIDLSHPNNALDYPGFSSPFEAMKEIQAEVARRGGTLVIKPHPTDDHIHAGSIPQGALFYNEDLSHIVSECDAVVTFLTKIAFAAQAASKPVICLAKNPINASGCTYTTAEFGGLSACFDAALSKKDFAKREQRFDAFCGWLDTQFYLPLGDAKTSSAEAAARFIGWLKSKSPGMDAAPSKSAGAVSEWLSRARQNLSLPKLTSKPTPVKKPQGQLEMRAQDGIIARPSRAGGGRAAPAQPSGSPIMDFTPPRPPLKRPWYAPFGDALRTHAPALFPAAQGLRRLIWRLAGAAPVWLAGACAAAAAGLIAFAPGPASSRLALAGALLGAGLLLAVLALLWRLRGHIRALSAENRSLYTEIARIHALGAGREERVERLLDEQAMLEQRLSRMGGERARDARKLDQQIAALKDEIKRSGQGARSGAVKALRAELAALQEAQAQADQALRDQIARAAQDARTQAEEALRAELAALKQAQASAEHTLRDEIARTSQTGHSELEQRLRLEMTALQDAQLRLGKALREESGSRLETLKDEIKAVRQGLEQRLRAEVDEAAGAALKTLGERLDAIQAEGGDAQAALKAELAALSEAMESALGESAKATQAARQDIKNMERSLTEADQALETQLKAAASRIKTVKSQSVSLHMASALRAMRPFWTGGSAVEALKSQAELEHGHELMMAVLADEEKTAPGALSGKTLIEIGTTREDQPGQGSTQKLAMFCALTGMRFISVDMDPDNTKQASKVIPYINPAAQLLTSKGETYLRQHAAPLEYVYLDAFDFDHGNHSEARQARYRKHLGTEINDPECWRMHEDCAETIINRMVEGGVVVLDDTWTDDEGRYAGKGKLAMPLLLGNGFEIIARTRRTYALRKTGA</sequence>
<keyword evidence="3" id="KW-0812">Transmembrane</keyword>
<keyword evidence="3" id="KW-1133">Transmembrane helix</keyword>
<proteinExistence type="predicted"/>
<feature type="region of interest" description="Disordered" evidence="2">
    <location>
        <begin position="1460"/>
        <end position="1482"/>
    </location>
</feature>
<evidence type="ECO:0000256" key="1">
    <source>
        <dbReference type="SAM" id="Coils"/>
    </source>
</evidence>
<protein>
    <submittedName>
        <fullName evidence="5">Glycosyltransferase</fullName>
    </submittedName>
</protein>
<dbReference type="PANTHER" id="PTHR22916:SF3">
    <property type="entry name" value="UDP-GLCNAC:BETAGAL BETA-1,3-N-ACETYLGLUCOSAMINYLTRANSFERASE-LIKE PROTEIN 1"/>
    <property type="match status" value="1"/>
</dbReference>
<dbReference type="InterPro" id="IPR001173">
    <property type="entry name" value="Glyco_trans_2-like"/>
</dbReference>
<dbReference type="CDD" id="cd00761">
    <property type="entry name" value="Glyco_tranf_GTA_type"/>
    <property type="match status" value="1"/>
</dbReference>
<feature type="coiled-coil region" evidence="1">
    <location>
        <begin position="1808"/>
        <end position="1860"/>
    </location>
</feature>
<feature type="transmembrane region" description="Helical" evidence="3">
    <location>
        <begin position="1517"/>
        <end position="1543"/>
    </location>
</feature>
<accession>A0A5M6ZME5</accession>
<evidence type="ECO:0000256" key="2">
    <source>
        <dbReference type="SAM" id="MobiDB-lite"/>
    </source>
</evidence>
<dbReference type="Gene3D" id="3.90.550.10">
    <property type="entry name" value="Spore Coat Polysaccharide Biosynthesis Protein SpsA, Chain A"/>
    <property type="match status" value="1"/>
</dbReference>
<keyword evidence="6" id="KW-1185">Reference proteome</keyword>
<name>A0A5M6ZME5_9PROT</name>